<dbReference type="Pfam" id="PF13649">
    <property type="entry name" value="Methyltransf_25"/>
    <property type="match status" value="1"/>
</dbReference>
<organism evidence="5 6">
    <name type="scientific">Haliangium ochraceum (strain DSM 14365 / JCM 11303 / SMP-2)</name>
    <dbReference type="NCBI Taxonomy" id="502025"/>
    <lineage>
        <taxon>Bacteria</taxon>
        <taxon>Pseudomonadati</taxon>
        <taxon>Myxococcota</taxon>
        <taxon>Polyangia</taxon>
        <taxon>Haliangiales</taxon>
        <taxon>Kofleriaceae</taxon>
        <taxon>Haliangium</taxon>
    </lineage>
</organism>
<evidence type="ECO:0000259" key="4">
    <source>
        <dbReference type="Pfam" id="PF13649"/>
    </source>
</evidence>
<evidence type="ECO:0000313" key="5">
    <source>
        <dbReference type="EMBL" id="ACY17229.1"/>
    </source>
</evidence>
<keyword evidence="2 5" id="KW-0808">Transferase</keyword>
<proteinExistence type="predicted"/>
<keyword evidence="1 5" id="KW-0489">Methyltransferase</keyword>
<dbReference type="RefSeq" id="WP_012829827.1">
    <property type="nucleotide sequence ID" value="NC_013440.1"/>
</dbReference>
<keyword evidence="6" id="KW-1185">Reference proteome</keyword>
<accession>D0LRK1</accession>
<dbReference type="AlphaFoldDB" id="D0LRK1"/>
<dbReference type="HOGENOM" id="CLU_091228_1_1_7"/>
<dbReference type="CDD" id="cd02440">
    <property type="entry name" value="AdoMet_MTases"/>
    <property type="match status" value="1"/>
</dbReference>
<dbReference type="GO" id="GO:0032259">
    <property type="term" value="P:methylation"/>
    <property type="evidence" value="ECO:0007669"/>
    <property type="project" value="UniProtKB-KW"/>
</dbReference>
<evidence type="ECO:0000313" key="6">
    <source>
        <dbReference type="Proteomes" id="UP000001880"/>
    </source>
</evidence>
<dbReference type="InterPro" id="IPR041698">
    <property type="entry name" value="Methyltransf_25"/>
</dbReference>
<dbReference type="SUPFAM" id="SSF53335">
    <property type="entry name" value="S-adenosyl-L-methionine-dependent methyltransferases"/>
    <property type="match status" value="1"/>
</dbReference>
<dbReference type="Proteomes" id="UP000001880">
    <property type="component" value="Chromosome"/>
</dbReference>
<dbReference type="OrthoDB" id="9799324at2"/>
<dbReference type="KEGG" id="hoh:Hoch_4739"/>
<dbReference type="PANTHER" id="PTHR43464">
    <property type="entry name" value="METHYLTRANSFERASE"/>
    <property type="match status" value="1"/>
</dbReference>
<dbReference type="STRING" id="502025.Hoch_4739"/>
<reference evidence="5 6" key="1">
    <citation type="journal article" date="2010" name="Stand. Genomic Sci.">
        <title>Complete genome sequence of Haliangium ochraceum type strain (SMP-2).</title>
        <authorList>
            <consortium name="US DOE Joint Genome Institute (JGI-PGF)"/>
            <person name="Ivanova N."/>
            <person name="Daum C."/>
            <person name="Lang E."/>
            <person name="Abt B."/>
            <person name="Kopitz M."/>
            <person name="Saunders E."/>
            <person name="Lapidus A."/>
            <person name="Lucas S."/>
            <person name="Glavina Del Rio T."/>
            <person name="Nolan M."/>
            <person name="Tice H."/>
            <person name="Copeland A."/>
            <person name="Cheng J.F."/>
            <person name="Chen F."/>
            <person name="Bruce D."/>
            <person name="Goodwin L."/>
            <person name="Pitluck S."/>
            <person name="Mavromatis K."/>
            <person name="Pati A."/>
            <person name="Mikhailova N."/>
            <person name="Chen A."/>
            <person name="Palaniappan K."/>
            <person name="Land M."/>
            <person name="Hauser L."/>
            <person name="Chang Y.J."/>
            <person name="Jeffries C.D."/>
            <person name="Detter J.C."/>
            <person name="Brettin T."/>
            <person name="Rohde M."/>
            <person name="Goker M."/>
            <person name="Bristow J."/>
            <person name="Markowitz V."/>
            <person name="Eisen J.A."/>
            <person name="Hugenholtz P."/>
            <person name="Kyrpides N.C."/>
            <person name="Klenk H.P."/>
        </authorList>
    </citation>
    <scope>NUCLEOTIDE SEQUENCE [LARGE SCALE GENOMIC DNA]</scope>
    <source>
        <strain evidence="6">DSM 14365 / CIP 107738 / JCM 11303 / AJ 13395 / SMP-2</strain>
    </source>
</reference>
<dbReference type="GO" id="GO:0008168">
    <property type="term" value="F:methyltransferase activity"/>
    <property type="evidence" value="ECO:0007669"/>
    <property type="project" value="UniProtKB-KW"/>
</dbReference>
<evidence type="ECO:0000256" key="1">
    <source>
        <dbReference type="ARBA" id="ARBA00022603"/>
    </source>
</evidence>
<evidence type="ECO:0000256" key="2">
    <source>
        <dbReference type="ARBA" id="ARBA00022679"/>
    </source>
</evidence>
<name>D0LRK1_HALO1</name>
<keyword evidence="3" id="KW-0949">S-adenosyl-L-methionine</keyword>
<dbReference type="InterPro" id="IPR029063">
    <property type="entry name" value="SAM-dependent_MTases_sf"/>
</dbReference>
<gene>
    <name evidence="5" type="ordered locus">Hoch_4739</name>
</gene>
<sequence length="218" mass="24035">MKTDTAHRHWEERWQSEDGRADWSVPEPWVTACARQQRERGARTALDLGSGAGRHALLLAELGFETSALDAAAAGIESLRREAASRGLQIAATAGDMCALPYADQAFDYVLSFNVIYHGDKAVVSRAITEIARVLRPGGVFQGTMLSLRNHNVGEGEEISPGTWVRTDGQGDEDKAHPHFYCSAHELCEMFSGFEPLSLEDVEQGAGSWHWQLIAERR</sequence>
<evidence type="ECO:0000256" key="3">
    <source>
        <dbReference type="ARBA" id="ARBA00022691"/>
    </source>
</evidence>
<feature type="domain" description="Methyltransferase" evidence="4">
    <location>
        <begin position="46"/>
        <end position="139"/>
    </location>
</feature>
<protein>
    <submittedName>
        <fullName evidence="5">Methyltransferase type 11</fullName>
    </submittedName>
</protein>
<dbReference type="eggNOG" id="COG2227">
    <property type="taxonomic scope" value="Bacteria"/>
</dbReference>
<dbReference type="Gene3D" id="3.40.50.150">
    <property type="entry name" value="Vaccinia Virus protein VP39"/>
    <property type="match status" value="1"/>
</dbReference>
<dbReference type="EMBL" id="CP001804">
    <property type="protein sequence ID" value="ACY17229.1"/>
    <property type="molecule type" value="Genomic_DNA"/>
</dbReference>
<dbReference type="PANTHER" id="PTHR43464:SF19">
    <property type="entry name" value="UBIQUINONE BIOSYNTHESIS O-METHYLTRANSFERASE, MITOCHONDRIAL"/>
    <property type="match status" value="1"/>
</dbReference>